<keyword evidence="4" id="KW-1185">Reference proteome</keyword>
<feature type="chain" id="PRO_5015072271" evidence="1">
    <location>
        <begin position="27"/>
        <end position="213"/>
    </location>
</feature>
<dbReference type="EMBL" id="FXBJ01000003">
    <property type="protein sequence ID" value="SMH41734.1"/>
    <property type="molecule type" value="Genomic_DNA"/>
</dbReference>
<organism evidence="2 4">
    <name type="scientific">Carnobacterium iners</name>
    <dbReference type="NCBI Taxonomy" id="1073423"/>
    <lineage>
        <taxon>Bacteria</taxon>
        <taxon>Bacillati</taxon>
        <taxon>Bacillota</taxon>
        <taxon>Bacilli</taxon>
        <taxon>Lactobacillales</taxon>
        <taxon>Carnobacteriaceae</taxon>
        <taxon>Carnobacterium</taxon>
    </lineage>
</organism>
<evidence type="ECO:0000313" key="3">
    <source>
        <dbReference type="EMBL" id="SMH41772.1"/>
    </source>
</evidence>
<dbReference type="Proteomes" id="UP000193435">
    <property type="component" value="Unassembled WGS sequence"/>
</dbReference>
<evidence type="ECO:0000256" key="1">
    <source>
        <dbReference type="SAM" id="SignalP"/>
    </source>
</evidence>
<evidence type="ECO:0000313" key="2">
    <source>
        <dbReference type="EMBL" id="SMH41734.1"/>
    </source>
</evidence>
<sequence length="213" mass="23161">MKKSIVSLLTVATLSTVILPTVSVYAAEQGTTNASSEQIVTSTPDTTISKKDISQVDNLSILDPYIKVIANEYVLVVPENVHIDSTILQQTTNMISQSNTLIKENNATIDPITKTATFYDNNSIQLRAYKQGVNKVTVHWNRVRIYLSKSTVTKVQGGSLGGLGFLIGKVPDVRIQAVAAVLMGVIGTSSPKGGLWFDYNYFYGVLGGTWGWQ</sequence>
<dbReference type="AlphaFoldDB" id="A0A1X7NVP0"/>
<feature type="signal peptide" evidence="1">
    <location>
        <begin position="1"/>
        <end position="26"/>
    </location>
</feature>
<accession>A0A1X7NVP0</accession>
<reference evidence="2 4" key="1">
    <citation type="submission" date="2017-04" db="EMBL/GenBank/DDBJ databases">
        <authorList>
            <person name="Afonso C.L."/>
            <person name="Miller P.J."/>
            <person name="Scott M.A."/>
            <person name="Spackman E."/>
            <person name="Goraichik I."/>
            <person name="Dimitrov K.M."/>
            <person name="Suarez D.L."/>
            <person name="Swayne D.E."/>
        </authorList>
    </citation>
    <scope>NUCLEOTIDE SEQUENCE [LARGE SCALE GENOMIC DNA]</scope>
    <source>
        <strain evidence="2 4">LMG26642</strain>
    </source>
</reference>
<proteinExistence type="predicted"/>
<dbReference type="EMBL" id="FXBJ01000003">
    <property type="protein sequence ID" value="SMH41772.1"/>
    <property type="molecule type" value="Genomic_DNA"/>
</dbReference>
<protein>
    <submittedName>
        <fullName evidence="2">Uncharacterized protein</fullName>
    </submittedName>
</protein>
<name>A0A1X7NVP0_9LACT</name>
<keyword evidence="1" id="KW-0732">Signal</keyword>
<gene>
    <name evidence="2" type="ORF">SAMN04488700_2458</name>
    <name evidence="3" type="ORF">SAMN04488700_2466</name>
</gene>
<evidence type="ECO:0000313" key="4">
    <source>
        <dbReference type="Proteomes" id="UP000193435"/>
    </source>
</evidence>
<dbReference type="RefSeq" id="WP_085560584.1">
    <property type="nucleotide sequence ID" value="NZ_FXBJ01000003.1"/>
</dbReference>